<evidence type="ECO:0000256" key="3">
    <source>
        <dbReference type="ARBA" id="ARBA00022656"/>
    </source>
</evidence>
<dbReference type="InterPro" id="IPR009003">
    <property type="entry name" value="Peptidase_S1_PA"/>
</dbReference>
<dbReference type="CDD" id="cd00190">
    <property type="entry name" value="Tryp_SPc"/>
    <property type="match status" value="1"/>
</dbReference>
<keyword evidence="4 11" id="KW-0645">Protease</keyword>
<dbReference type="PANTHER" id="PTHR24276">
    <property type="entry name" value="POLYSERASE-RELATED"/>
    <property type="match status" value="1"/>
</dbReference>
<evidence type="ECO:0000256" key="4">
    <source>
        <dbReference type="ARBA" id="ARBA00022670"/>
    </source>
</evidence>
<evidence type="ECO:0000256" key="7">
    <source>
        <dbReference type="ARBA" id="ARBA00023157"/>
    </source>
</evidence>
<dbReference type="SUPFAM" id="SSF50494">
    <property type="entry name" value="Trypsin-like serine proteases"/>
    <property type="match status" value="1"/>
</dbReference>
<keyword evidence="10" id="KW-1205">Fibrinolytic toxin</keyword>
<protein>
    <recommendedName>
        <fullName evidence="13">Peptidase S1 domain-containing protein</fullName>
    </recommendedName>
</protein>
<dbReference type="PRINTS" id="PR00722">
    <property type="entry name" value="CHYMOTRYPSIN"/>
</dbReference>
<evidence type="ECO:0000256" key="11">
    <source>
        <dbReference type="RuleBase" id="RU363034"/>
    </source>
</evidence>
<dbReference type="InterPro" id="IPR018114">
    <property type="entry name" value="TRYPSIN_HIS"/>
</dbReference>
<comment type="similarity">
    <text evidence="2">Belongs to the peptidase S1 family.</text>
</comment>
<dbReference type="PROSITE" id="PS00134">
    <property type="entry name" value="TRYPSIN_HIS"/>
    <property type="match status" value="1"/>
</dbReference>
<dbReference type="SMART" id="SM00020">
    <property type="entry name" value="Tryp_SPc"/>
    <property type="match status" value="1"/>
</dbReference>
<feature type="signal peptide" evidence="12">
    <location>
        <begin position="1"/>
        <end position="18"/>
    </location>
</feature>
<keyword evidence="5 11" id="KW-0378">Hydrolase</keyword>
<dbReference type="InterPro" id="IPR050430">
    <property type="entry name" value="Peptidase_S1"/>
</dbReference>
<keyword evidence="6 11" id="KW-0720">Serine protease</keyword>
<dbReference type="PANTHER" id="PTHR24276:SF91">
    <property type="entry name" value="AT26814P-RELATED"/>
    <property type="match status" value="1"/>
</dbReference>
<comment type="caution">
    <text evidence="14">The sequence shown here is derived from an EMBL/GenBank/DDBJ whole genome shotgun (WGS) entry which is preliminary data.</text>
</comment>
<evidence type="ECO:0000256" key="5">
    <source>
        <dbReference type="ARBA" id="ARBA00022801"/>
    </source>
</evidence>
<feature type="domain" description="Peptidase S1" evidence="13">
    <location>
        <begin position="40"/>
        <end position="280"/>
    </location>
</feature>
<keyword evidence="8" id="KW-1199">Hemostasis impairing toxin</keyword>
<feature type="chain" id="PRO_5044788403" description="Peptidase S1 domain-containing protein" evidence="12">
    <location>
        <begin position="19"/>
        <end position="281"/>
    </location>
</feature>
<dbReference type="AlphaFoldDB" id="A0ABD0STM9"/>
<dbReference type="InterPro" id="IPR001254">
    <property type="entry name" value="Trypsin_dom"/>
</dbReference>
<dbReference type="Proteomes" id="UP001549921">
    <property type="component" value="Unassembled WGS sequence"/>
</dbReference>
<comment type="function">
    <text evidence="9">Fibrinolytic activity; shows preferential cleavage of Arg-Gly bonds in all three fibrinogen chains. Contact with the caterpillars causes severe bleeding, due the anticoagulant effect of the protein.</text>
</comment>
<dbReference type="PROSITE" id="PS51257">
    <property type="entry name" value="PROKAR_LIPOPROTEIN"/>
    <property type="match status" value="1"/>
</dbReference>
<keyword evidence="3" id="KW-0800">Toxin</keyword>
<dbReference type="PROSITE" id="PS50240">
    <property type="entry name" value="TRYPSIN_DOM"/>
    <property type="match status" value="1"/>
</dbReference>
<evidence type="ECO:0000256" key="12">
    <source>
        <dbReference type="SAM" id="SignalP"/>
    </source>
</evidence>
<dbReference type="GO" id="GO:0005576">
    <property type="term" value="C:extracellular region"/>
    <property type="evidence" value="ECO:0007669"/>
    <property type="project" value="UniProtKB-SubCell"/>
</dbReference>
<accession>A0ABD0STM9</accession>
<dbReference type="GO" id="GO:0090729">
    <property type="term" value="F:toxin activity"/>
    <property type="evidence" value="ECO:0007669"/>
    <property type="project" value="UniProtKB-KW"/>
</dbReference>
<dbReference type="Pfam" id="PF00089">
    <property type="entry name" value="Trypsin"/>
    <property type="match status" value="1"/>
</dbReference>
<evidence type="ECO:0000313" key="15">
    <source>
        <dbReference type="Proteomes" id="UP001549921"/>
    </source>
</evidence>
<evidence type="ECO:0000256" key="8">
    <source>
        <dbReference type="ARBA" id="ARBA00023240"/>
    </source>
</evidence>
<evidence type="ECO:0000256" key="10">
    <source>
        <dbReference type="ARBA" id="ARBA00084094"/>
    </source>
</evidence>
<dbReference type="FunFam" id="2.40.10.10:FF:000068">
    <property type="entry name" value="transmembrane protease serine 2"/>
    <property type="match status" value="1"/>
</dbReference>
<sequence>MALKAGILLFTLFVGCLAIPTPASDDVSQFFDNTDPQGRIVGGTVAAEGAHPHMVAMSTGIMVRNFVCGGSVIAPRTVLTAAHCIAAVFSFGSLSSSLRVTVGTNRWNQGGVSLSLSGNATHEHYVSQTIKNDVGLLFTSTPIQYTNRIQPITVSYDYAGAGIQSRAAGWGRIRAGGPISAQLLELTVTTISGEQCVRDVARASVELNVRAPPIEPHIELCIIHSPNHGMCNGDSGSALVRVDQGTQIGVVSWGFPCARGAPDMFVRVSAFQDWIVSRTRA</sequence>
<comment type="subcellular location">
    <subcellularLocation>
        <location evidence="1">Secreted</location>
        <location evidence="1">Extracellular space</location>
    </subcellularLocation>
</comment>
<dbReference type="InterPro" id="IPR033116">
    <property type="entry name" value="TRYPSIN_SER"/>
</dbReference>
<evidence type="ECO:0000256" key="9">
    <source>
        <dbReference type="ARBA" id="ARBA00055534"/>
    </source>
</evidence>
<dbReference type="InterPro" id="IPR043504">
    <property type="entry name" value="Peptidase_S1_PA_chymotrypsin"/>
</dbReference>
<evidence type="ECO:0000313" key="14">
    <source>
        <dbReference type="EMBL" id="KAL0829099.1"/>
    </source>
</evidence>
<name>A0ABD0STM9_LOXSC</name>
<keyword evidence="12" id="KW-0732">Signal</keyword>
<dbReference type="Gene3D" id="2.40.10.10">
    <property type="entry name" value="Trypsin-like serine proteases"/>
    <property type="match status" value="1"/>
</dbReference>
<dbReference type="InterPro" id="IPR001314">
    <property type="entry name" value="Peptidase_S1A"/>
</dbReference>
<evidence type="ECO:0000256" key="2">
    <source>
        <dbReference type="ARBA" id="ARBA00007664"/>
    </source>
</evidence>
<dbReference type="GO" id="GO:0008236">
    <property type="term" value="F:serine-type peptidase activity"/>
    <property type="evidence" value="ECO:0007669"/>
    <property type="project" value="UniProtKB-KW"/>
</dbReference>
<dbReference type="PROSITE" id="PS00135">
    <property type="entry name" value="TRYPSIN_SER"/>
    <property type="match status" value="1"/>
</dbReference>
<keyword evidence="7" id="KW-1015">Disulfide bond</keyword>
<dbReference type="EMBL" id="JBEDNZ010000015">
    <property type="protein sequence ID" value="KAL0829099.1"/>
    <property type="molecule type" value="Genomic_DNA"/>
</dbReference>
<proteinExistence type="inferred from homology"/>
<evidence type="ECO:0000256" key="6">
    <source>
        <dbReference type="ARBA" id="ARBA00022825"/>
    </source>
</evidence>
<organism evidence="14 15">
    <name type="scientific">Loxostege sticticalis</name>
    <name type="common">Beet webworm moth</name>
    <dbReference type="NCBI Taxonomy" id="481309"/>
    <lineage>
        <taxon>Eukaryota</taxon>
        <taxon>Metazoa</taxon>
        <taxon>Ecdysozoa</taxon>
        <taxon>Arthropoda</taxon>
        <taxon>Hexapoda</taxon>
        <taxon>Insecta</taxon>
        <taxon>Pterygota</taxon>
        <taxon>Neoptera</taxon>
        <taxon>Endopterygota</taxon>
        <taxon>Lepidoptera</taxon>
        <taxon>Glossata</taxon>
        <taxon>Ditrysia</taxon>
        <taxon>Pyraloidea</taxon>
        <taxon>Crambidae</taxon>
        <taxon>Pyraustinae</taxon>
        <taxon>Loxostege</taxon>
    </lineage>
</organism>
<evidence type="ECO:0000259" key="13">
    <source>
        <dbReference type="PROSITE" id="PS50240"/>
    </source>
</evidence>
<evidence type="ECO:0000256" key="1">
    <source>
        <dbReference type="ARBA" id="ARBA00004239"/>
    </source>
</evidence>
<reference evidence="14 15" key="1">
    <citation type="submission" date="2024-06" db="EMBL/GenBank/DDBJ databases">
        <title>A chromosome-level genome assembly of beet webworm, Loxostege sticticalis.</title>
        <authorList>
            <person name="Zhang Y."/>
        </authorList>
    </citation>
    <scope>NUCLEOTIDE SEQUENCE [LARGE SCALE GENOMIC DNA]</scope>
    <source>
        <strain evidence="14">AQ028</strain>
        <tissue evidence="14">Male pupae</tissue>
    </source>
</reference>
<dbReference type="GO" id="GO:0006508">
    <property type="term" value="P:proteolysis"/>
    <property type="evidence" value="ECO:0007669"/>
    <property type="project" value="UniProtKB-KW"/>
</dbReference>
<gene>
    <name evidence="14" type="ORF">ABMA28_003953</name>
</gene>